<keyword evidence="3" id="KW-1185">Reference proteome</keyword>
<name>A0A7V7UWT9_9BACI</name>
<dbReference type="PROSITE" id="PS51186">
    <property type="entry name" value="GNAT"/>
    <property type="match status" value="1"/>
</dbReference>
<dbReference type="OrthoDB" id="9127144at2"/>
<dbReference type="InterPro" id="IPR016181">
    <property type="entry name" value="Acyl_CoA_acyltransferase"/>
</dbReference>
<evidence type="ECO:0000259" key="1">
    <source>
        <dbReference type="PROSITE" id="PS51186"/>
    </source>
</evidence>
<dbReference type="SUPFAM" id="SSF55729">
    <property type="entry name" value="Acyl-CoA N-acyltransferases (Nat)"/>
    <property type="match status" value="1"/>
</dbReference>
<reference evidence="2 3" key="1">
    <citation type="journal article" date="2014" name="Arch. Microbiol.">
        <title>Bacillus mesophilum sp. nov., strain IITR-54T, a novel 4-chlorobiphenyl dechlorinating bacterium.</title>
        <authorList>
            <person name="Manickam N."/>
            <person name="Singh N.K."/>
            <person name="Bajaj A."/>
            <person name="Kumar R.M."/>
            <person name="Kaur G."/>
            <person name="Kaur N."/>
            <person name="Bala M."/>
            <person name="Kumar A."/>
            <person name="Mayilraj S."/>
        </authorList>
    </citation>
    <scope>NUCLEOTIDE SEQUENCE [LARGE SCALE GENOMIC DNA]</scope>
    <source>
        <strain evidence="2 3">IITR-54</strain>
    </source>
</reference>
<organism evidence="2 3">
    <name type="scientific">Bacillus mesophilum</name>
    <dbReference type="NCBI Taxonomy" id="1071718"/>
    <lineage>
        <taxon>Bacteria</taxon>
        <taxon>Bacillati</taxon>
        <taxon>Bacillota</taxon>
        <taxon>Bacilli</taxon>
        <taxon>Bacillales</taxon>
        <taxon>Bacillaceae</taxon>
        <taxon>Bacillus</taxon>
    </lineage>
</organism>
<feature type="domain" description="N-acetyltransferase" evidence="1">
    <location>
        <begin position="7"/>
        <end position="152"/>
    </location>
</feature>
<dbReference type="AlphaFoldDB" id="A0A7V7UWT9"/>
<evidence type="ECO:0000313" key="2">
    <source>
        <dbReference type="EMBL" id="KAB2335186.1"/>
    </source>
</evidence>
<accession>A0A7V7UWT9</accession>
<gene>
    <name evidence="2" type="ORF">F7732_01040</name>
</gene>
<dbReference type="RefSeq" id="WP_151571867.1">
    <property type="nucleotide sequence ID" value="NZ_WBOT01000001.1"/>
</dbReference>
<protein>
    <submittedName>
        <fullName evidence="2">GNAT family N-acetyltransferase</fullName>
    </submittedName>
</protein>
<dbReference type="CDD" id="cd04301">
    <property type="entry name" value="NAT_SF"/>
    <property type="match status" value="1"/>
</dbReference>
<dbReference type="InterPro" id="IPR000182">
    <property type="entry name" value="GNAT_dom"/>
</dbReference>
<dbReference type="Gene3D" id="3.40.630.30">
    <property type="match status" value="1"/>
</dbReference>
<dbReference type="Proteomes" id="UP000441354">
    <property type="component" value="Unassembled WGS sequence"/>
</dbReference>
<sequence>MSIDKIVRLAELTAENWYECCSLQITENQEKFIENNAISILQSKFEPSLRPFVIYYGDKVAGFLMYNTEPEELDGYWIYRIMIDHRFQGKGIGKDASSIMISKMSNLPNAKKLVVGYHPENLGAHGLYESLGFIDYGDRFGKEMAVVKTINQ</sequence>
<proteinExistence type="predicted"/>
<dbReference type="Pfam" id="PF00583">
    <property type="entry name" value="Acetyltransf_1"/>
    <property type="match status" value="1"/>
</dbReference>
<dbReference type="GO" id="GO:0016747">
    <property type="term" value="F:acyltransferase activity, transferring groups other than amino-acyl groups"/>
    <property type="evidence" value="ECO:0007669"/>
    <property type="project" value="InterPro"/>
</dbReference>
<dbReference type="EMBL" id="WBOT01000001">
    <property type="protein sequence ID" value="KAB2335186.1"/>
    <property type="molecule type" value="Genomic_DNA"/>
</dbReference>
<evidence type="ECO:0000313" key="3">
    <source>
        <dbReference type="Proteomes" id="UP000441354"/>
    </source>
</evidence>
<keyword evidence="2" id="KW-0808">Transferase</keyword>
<comment type="caution">
    <text evidence="2">The sequence shown here is derived from an EMBL/GenBank/DDBJ whole genome shotgun (WGS) entry which is preliminary data.</text>
</comment>